<feature type="transmembrane region" description="Helical" evidence="5">
    <location>
        <begin position="129"/>
        <end position="147"/>
    </location>
</feature>
<evidence type="ECO:0008006" key="8">
    <source>
        <dbReference type="Google" id="ProtNLM"/>
    </source>
</evidence>
<feature type="transmembrane region" description="Helical" evidence="5">
    <location>
        <begin position="153"/>
        <end position="171"/>
    </location>
</feature>
<name>A0A8H7R5A1_9FUNG</name>
<evidence type="ECO:0000256" key="5">
    <source>
        <dbReference type="RuleBase" id="RU004379"/>
    </source>
</evidence>
<dbReference type="OrthoDB" id="7933078at2759"/>
<dbReference type="InterPro" id="IPR006214">
    <property type="entry name" value="Bax_inhibitor_1-related"/>
</dbReference>
<comment type="similarity">
    <text evidence="5">Belongs to the BI1 family.</text>
</comment>
<dbReference type="EMBL" id="JAEPRD010000041">
    <property type="protein sequence ID" value="KAG2204809.1"/>
    <property type="molecule type" value="Genomic_DNA"/>
</dbReference>
<dbReference type="AlphaFoldDB" id="A0A8H7R5A1"/>
<evidence type="ECO:0000313" key="7">
    <source>
        <dbReference type="Proteomes" id="UP000603453"/>
    </source>
</evidence>
<keyword evidence="2 5" id="KW-0812">Transmembrane</keyword>
<keyword evidence="3 5" id="KW-1133">Transmembrane helix</keyword>
<evidence type="ECO:0000256" key="1">
    <source>
        <dbReference type="ARBA" id="ARBA00004141"/>
    </source>
</evidence>
<feature type="transmembrane region" description="Helical" evidence="5">
    <location>
        <begin position="210"/>
        <end position="231"/>
    </location>
</feature>
<comment type="caution">
    <text evidence="6">The sequence shown here is derived from an EMBL/GenBank/DDBJ whole genome shotgun (WGS) entry which is preliminary data.</text>
</comment>
<evidence type="ECO:0000313" key="6">
    <source>
        <dbReference type="EMBL" id="KAG2204809.1"/>
    </source>
</evidence>
<dbReference type="Proteomes" id="UP000603453">
    <property type="component" value="Unassembled WGS sequence"/>
</dbReference>
<dbReference type="GO" id="GO:0016020">
    <property type="term" value="C:membrane"/>
    <property type="evidence" value="ECO:0007669"/>
    <property type="project" value="UniProtKB-SubCell"/>
</dbReference>
<evidence type="ECO:0000256" key="4">
    <source>
        <dbReference type="ARBA" id="ARBA00023136"/>
    </source>
</evidence>
<feature type="transmembrane region" description="Helical" evidence="5">
    <location>
        <begin position="62"/>
        <end position="89"/>
    </location>
</feature>
<protein>
    <recommendedName>
        <fullName evidence="8">Transmembrane BAX inhibitor motif-containing protein 4</fullName>
    </recommendedName>
</protein>
<feature type="transmembrane region" description="Helical" evidence="5">
    <location>
        <begin position="95"/>
        <end position="117"/>
    </location>
</feature>
<organism evidence="6 7">
    <name type="scientific">Mucor saturninus</name>
    <dbReference type="NCBI Taxonomy" id="64648"/>
    <lineage>
        <taxon>Eukaryota</taxon>
        <taxon>Fungi</taxon>
        <taxon>Fungi incertae sedis</taxon>
        <taxon>Mucoromycota</taxon>
        <taxon>Mucoromycotina</taxon>
        <taxon>Mucoromycetes</taxon>
        <taxon>Mucorales</taxon>
        <taxon>Mucorineae</taxon>
        <taxon>Mucoraceae</taxon>
        <taxon>Mucor</taxon>
    </lineage>
</organism>
<sequence>MNNLNYDTFHNQLVESPSTYYPTAIPPDPLQRYGSGHLDQDIFGIAVSRLSNAKQMAFVRKVIVITCCQLLTMAFMVFFIVTVCPLFQWLKDSTWTWWLPLIPAFIMAMIVIWQLYVQYFYLAGSTRSTLLSIFTVLMALVVSNIASKLVYEEAILVIVMSGFGLVCSLLYTFQNKYYFRGTLPFVCSLGAVCLSSPWLRYVYDMDPLEILFPITVASIVCIYIILELYYIMKVVTSDDYLLANIYFYVDLVYPMRFIHHFCELTDNMNIFPEILYPGDTRV</sequence>
<gene>
    <name evidence="6" type="ORF">INT47_004084</name>
</gene>
<evidence type="ECO:0000256" key="3">
    <source>
        <dbReference type="ARBA" id="ARBA00022989"/>
    </source>
</evidence>
<reference evidence="6" key="1">
    <citation type="submission" date="2020-12" db="EMBL/GenBank/DDBJ databases">
        <title>Metabolic potential, ecology and presence of endohyphal bacteria is reflected in genomic diversity of Mucoromycotina.</title>
        <authorList>
            <person name="Muszewska A."/>
            <person name="Okrasinska A."/>
            <person name="Steczkiewicz K."/>
            <person name="Drgas O."/>
            <person name="Orlowska M."/>
            <person name="Perlinska-Lenart U."/>
            <person name="Aleksandrzak-Piekarczyk T."/>
            <person name="Szatraj K."/>
            <person name="Zielenkiewicz U."/>
            <person name="Pilsyk S."/>
            <person name="Malc E."/>
            <person name="Mieczkowski P."/>
            <person name="Kruszewska J.S."/>
            <person name="Biernat P."/>
            <person name="Pawlowska J."/>
        </authorList>
    </citation>
    <scope>NUCLEOTIDE SEQUENCE</scope>
    <source>
        <strain evidence="6">WA0000017839</strain>
    </source>
</reference>
<dbReference type="PANTHER" id="PTHR23291">
    <property type="entry name" value="BAX INHIBITOR-RELATED"/>
    <property type="match status" value="1"/>
</dbReference>
<dbReference type="PANTHER" id="PTHR23291:SF50">
    <property type="entry name" value="PROTEIN LIFEGUARD 4"/>
    <property type="match status" value="1"/>
</dbReference>
<proteinExistence type="inferred from homology"/>
<comment type="subcellular location">
    <subcellularLocation>
        <location evidence="1">Membrane</location>
        <topology evidence="1">Multi-pass membrane protein</topology>
    </subcellularLocation>
</comment>
<keyword evidence="4 5" id="KW-0472">Membrane</keyword>
<keyword evidence="7" id="KW-1185">Reference proteome</keyword>
<feature type="transmembrane region" description="Helical" evidence="5">
    <location>
        <begin position="178"/>
        <end position="198"/>
    </location>
</feature>
<evidence type="ECO:0000256" key="2">
    <source>
        <dbReference type="ARBA" id="ARBA00022692"/>
    </source>
</evidence>
<accession>A0A8H7R5A1</accession>